<gene>
    <name evidence="1" type="ORF">BDR25DRAFT_79651</name>
</gene>
<proteinExistence type="predicted"/>
<protein>
    <submittedName>
        <fullName evidence="1">Uncharacterized protein</fullName>
    </submittedName>
</protein>
<dbReference type="EMBL" id="MU003526">
    <property type="protein sequence ID" value="KAF2466126.1"/>
    <property type="molecule type" value="Genomic_DNA"/>
</dbReference>
<dbReference type="Proteomes" id="UP000799755">
    <property type="component" value="Unassembled WGS sequence"/>
</dbReference>
<name>A0ACB6QGS5_9PLEO</name>
<evidence type="ECO:0000313" key="2">
    <source>
        <dbReference type="Proteomes" id="UP000799755"/>
    </source>
</evidence>
<reference evidence="1" key="1">
    <citation type="journal article" date="2020" name="Stud. Mycol.">
        <title>101 Dothideomycetes genomes: a test case for predicting lifestyles and emergence of pathogens.</title>
        <authorList>
            <person name="Haridas S."/>
            <person name="Albert R."/>
            <person name="Binder M."/>
            <person name="Bloem J."/>
            <person name="Labutti K."/>
            <person name="Salamov A."/>
            <person name="Andreopoulos B."/>
            <person name="Baker S."/>
            <person name="Barry K."/>
            <person name="Bills G."/>
            <person name="Bluhm B."/>
            <person name="Cannon C."/>
            <person name="Castanera R."/>
            <person name="Culley D."/>
            <person name="Daum C."/>
            <person name="Ezra D."/>
            <person name="Gonzalez J."/>
            <person name="Henrissat B."/>
            <person name="Kuo A."/>
            <person name="Liang C."/>
            <person name="Lipzen A."/>
            <person name="Lutzoni F."/>
            <person name="Magnuson J."/>
            <person name="Mondo S."/>
            <person name="Nolan M."/>
            <person name="Ohm R."/>
            <person name="Pangilinan J."/>
            <person name="Park H.-J."/>
            <person name="Ramirez L."/>
            <person name="Alfaro M."/>
            <person name="Sun H."/>
            <person name="Tritt A."/>
            <person name="Yoshinaga Y."/>
            <person name="Zwiers L.-H."/>
            <person name="Turgeon B."/>
            <person name="Goodwin S."/>
            <person name="Spatafora J."/>
            <person name="Crous P."/>
            <person name="Grigoriev I."/>
        </authorList>
    </citation>
    <scope>NUCLEOTIDE SEQUENCE</scope>
    <source>
        <strain evidence="1">ATCC 200398</strain>
    </source>
</reference>
<accession>A0ACB6QGS5</accession>
<evidence type="ECO:0000313" key="1">
    <source>
        <dbReference type="EMBL" id="KAF2466126.1"/>
    </source>
</evidence>
<keyword evidence="2" id="KW-1185">Reference proteome</keyword>
<organism evidence="1 2">
    <name type="scientific">Lindgomyces ingoldianus</name>
    <dbReference type="NCBI Taxonomy" id="673940"/>
    <lineage>
        <taxon>Eukaryota</taxon>
        <taxon>Fungi</taxon>
        <taxon>Dikarya</taxon>
        <taxon>Ascomycota</taxon>
        <taxon>Pezizomycotina</taxon>
        <taxon>Dothideomycetes</taxon>
        <taxon>Pleosporomycetidae</taxon>
        <taxon>Pleosporales</taxon>
        <taxon>Lindgomycetaceae</taxon>
        <taxon>Lindgomyces</taxon>
    </lineage>
</organism>
<sequence>MAAGNRKERRAAAKTDAKTSGHSTGAALQPTTEMDEAGIEYLLQHPDRSGPKGKTLFDLAEERQRELNKGKPARWNLDNDNTPAGERPFNDGDPIGPLGNAVLYSISLATLHLTFDVVVYSQYREEVIWPEIFQRAGKALPVFFALVYLLHVDTSKRFPILRNVFFLTTSVIAGCYMVYSGNVNGYFHVMKTAPPIGALWVWSVVEMNFAFAFASVLAVFGYLWWNGFEAF</sequence>
<comment type="caution">
    <text evidence="1">The sequence shown here is derived from an EMBL/GenBank/DDBJ whole genome shotgun (WGS) entry which is preliminary data.</text>
</comment>